<evidence type="ECO:0000313" key="5">
    <source>
        <dbReference type="Proteomes" id="UP000501534"/>
    </source>
</evidence>
<dbReference type="Pfam" id="PF13432">
    <property type="entry name" value="TPR_16"/>
    <property type="match status" value="1"/>
</dbReference>
<evidence type="ECO:0000256" key="1">
    <source>
        <dbReference type="ARBA" id="ARBA00022737"/>
    </source>
</evidence>
<accession>A0A6M4H078</accession>
<dbReference type="Pfam" id="PF14559">
    <property type="entry name" value="TPR_19"/>
    <property type="match status" value="1"/>
</dbReference>
<dbReference type="AlphaFoldDB" id="A0A6M4H078"/>
<dbReference type="RefSeq" id="WP_171095173.1">
    <property type="nucleotide sequence ID" value="NZ_CP053069.1"/>
</dbReference>
<organism evidence="4 5">
    <name type="scientific">Usitatibacter rugosus</name>
    <dbReference type="NCBI Taxonomy" id="2732067"/>
    <lineage>
        <taxon>Bacteria</taxon>
        <taxon>Pseudomonadati</taxon>
        <taxon>Pseudomonadota</taxon>
        <taxon>Betaproteobacteria</taxon>
        <taxon>Nitrosomonadales</taxon>
        <taxon>Usitatibacteraceae</taxon>
        <taxon>Usitatibacter</taxon>
    </lineage>
</organism>
<keyword evidence="5" id="KW-1185">Reference proteome</keyword>
<dbReference type="SMART" id="SM00028">
    <property type="entry name" value="TPR"/>
    <property type="match status" value="4"/>
</dbReference>
<keyword evidence="2 3" id="KW-0802">TPR repeat</keyword>
<evidence type="ECO:0000256" key="3">
    <source>
        <dbReference type="PROSITE-ProRule" id="PRU00339"/>
    </source>
</evidence>
<dbReference type="EMBL" id="CP053069">
    <property type="protein sequence ID" value="QJR12722.1"/>
    <property type="molecule type" value="Genomic_DNA"/>
</dbReference>
<feature type="repeat" description="TPR" evidence="3">
    <location>
        <begin position="118"/>
        <end position="151"/>
    </location>
</feature>
<feature type="repeat" description="TPR" evidence="3">
    <location>
        <begin position="9"/>
        <end position="42"/>
    </location>
</feature>
<dbReference type="PROSITE" id="PS50005">
    <property type="entry name" value="TPR"/>
    <property type="match status" value="3"/>
</dbReference>
<evidence type="ECO:0000256" key="2">
    <source>
        <dbReference type="ARBA" id="ARBA00022803"/>
    </source>
</evidence>
<name>A0A6M4H078_9PROT</name>
<dbReference type="PANTHER" id="PTHR44227">
    <property type="match status" value="1"/>
</dbReference>
<evidence type="ECO:0000313" key="4">
    <source>
        <dbReference type="EMBL" id="QJR12722.1"/>
    </source>
</evidence>
<dbReference type="PANTHER" id="PTHR44227:SF3">
    <property type="entry name" value="PROTEIN O-MANNOSYL-TRANSFERASE TMTC4"/>
    <property type="match status" value="1"/>
</dbReference>
<gene>
    <name evidence="4" type="ORF">DSM104443_03815</name>
</gene>
<dbReference type="InterPro" id="IPR011990">
    <property type="entry name" value="TPR-like_helical_dom_sf"/>
</dbReference>
<dbReference type="Gene3D" id="1.25.40.10">
    <property type="entry name" value="Tetratricopeptide repeat domain"/>
    <property type="match status" value="1"/>
</dbReference>
<dbReference type="SUPFAM" id="SSF48452">
    <property type="entry name" value="TPR-like"/>
    <property type="match status" value="1"/>
</dbReference>
<protein>
    <submittedName>
        <fullName evidence="4">Uncharacterized protein</fullName>
    </submittedName>
</protein>
<proteinExistence type="predicted"/>
<dbReference type="InterPro" id="IPR019734">
    <property type="entry name" value="TPR_rpt"/>
</dbReference>
<keyword evidence="1" id="KW-0677">Repeat</keyword>
<dbReference type="Proteomes" id="UP000501534">
    <property type="component" value="Chromosome"/>
</dbReference>
<feature type="repeat" description="TPR" evidence="3">
    <location>
        <begin position="77"/>
        <end position="110"/>
    </location>
</feature>
<dbReference type="SUPFAM" id="SSF53756">
    <property type="entry name" value="UDP-Glycosyltransferase/glycogen phosphorylase"/>
    <property type="match status" value="1"/>
</dbReference>
<dbReference type="KEGG" id="uru:DSM104443_03815"/>
<reference evidence="4 5" key="1">
    <citation type="submission" date="2020-04" db="EMBL/GenBank/DDBJ databases">
        <title>Usitatibacter rugosus gen. nov., sp. nov. and Usitatibacter palustris sp. nov., novel members of Usitatibacteraceae fam. nov. within the order Nitrosomonadales isolated from soil.</title>
        <authorList>
            <person name="Huber K.J."/>
            <person name="Neumann-Schaal M."/>
            <person name="Geppert A."/>
            <person name="Luckner M."/>
            <person name="Wanner G."/>
            <person name="Overmann J."/>
        </authorList>
    </citation>
    <scope>NUCLEOTIDE SEQUENCE [LARGE SCALE GENOMIC DNA]</scope>
    <source>
        <strain evidence="4 5">0125_3</strain>
    </source>
</reference>
<sequence>MLATQPRNARAHLAAGLALRGLGRLDESRSAFDEAARLEPGDYAAAYELGLLHELRGDDAAALAQFERTSELRPAFAPAKYAAGATRLRLKQWAEAAAAFEAVLAIDPRNADARRALVAALTQAGRVAVGQGEFTEASRLYHAARTLDPANAELAMYAAQTDLLLGRWVSGWSAYRARPTRLAFEAQLAREGHPYRVPPAEALRGRGVRILAEQGLGDILFLLRFAATIEGATHLDFVGDARLHSLLARSGLFRRLEPDRIAPPGEGEVELLAGDLPLLAAATGACPPSLAITPEPHRVAEWTRRLEVLGPRPWIGVTWRAGTDKPKRGESLAKSVPLETLLTPLRGTGTLVSLQRAPGEHDLENGARFLGARLHDLASANVDLEEALALLSVLDRYVGVSNTNIHLRALTGKECELYVPFPYEWRWGTEGDSPWFPGWKVHRQAPDGRWPG</sequence>
<dbReference type="InterPro" id="IPR052346">
    <property type="entry name" value="O-mannosyl-transferase_TMTC"/>
</dbReference>